<protein>
    <recommendedName>
        <fullName evidence="7 13">Ribonuclease HII</fullName>
        <shortName evidence="13">RNase HII</shortName>
        <ecNumber evidence="6 13">3.1.26.4</ecNumber>
    </recommendedName>
</protein>
<dbReference type="Pfam" id="PF01351">
    <property type="entry name" value="RNase_HII"/>
    <property type="match status" value="1"/>
</dbReference>
<dbReference type="EMBL" id="RXIH01000025">
    <property type="protein sequence ID" value="RZN56327.1"/>
    <property type="molecule type" value="Genomic_DNA"/>
</dbReference>
<keyword evidence="13" id="KW-0464">Manganese</keyword>
<evidence type="ECO:0000256" key="6">
    <source>
        <dbReference type="ARBA" id="ARBA00012180"/>
    </source>
</evidence>
<dbReference type="PANTHER" id="PTHR10954:SF23">
    <property type="entry name" value="RIBONUCLEASE"/>
    <property type="match status" value="1"/>
</dbReference>
<dbReference type="GO" id="GO:0003723">
    <property type="term" value="F:RNA binding"/>
    <property type="evidence" value="ECO:0007669"/>
    <property type="project" value="UniProtKB-UniRule"/>
</dbReference>
<proteinExistence type="inferred from homology"/>
<dbReference type="EC" id="3.1.26.4" evidence="6 13"/>
<dbReference type="InterPro" id="IPR036397">
    <property type="entry name" value="RNaseH_sf"/>
</dbReference>
<evidence type="ECO:0000256" key="15">
    <source>
        <dbReference type="RuleBase" id="RU003515"/>
    </source>
</evidence>
<comment type="similarity">
    <text evidence="5 13 15">Belongs to the RNase HII family.</text>
</comment>
<dbReference type="InterPro" id="IPR020787">
    <property type="entry name" value="RNase_HII_arc"/>
</dbReference>
<organism evidence="18 20">
    <name type="scientific">Thermoproteota archaeon</name>
    <dbReference type="NCBI Taxonomy" id="2056631"/>
    <lineage>
        <taxon>Archaea</taxon>
        <taxon>Thermoproteota</taxon>
    </lineage>
</organism>
<comment type="subcellular location">
    <subcellularLocation>
        <location evidence="4 13">Cytoplasm</location>
    </subcellularLocation>
</comment>
<evidence type="ECO:0000256" key="4">
    <source>
        <dbReference type="ARBA" id="ARBA00004496"/>
    </source>
</evidence>
<dbReference type="GO" id="GO:0005737">
    <property type="term" value="C:cytoplasm"/>
    <property type="evidence" value="ECO:0007669"/>
    <property type="project" value="UniProtKB-SubCell"/>
</dbReference>
<dbReference type="GO" id="GO:0030145">
    <property type="term" value="F:manganese ion binding"/>
    <property type="evidence" value="ECO:0007669"/>
    <property type="project" value="UniProtKB-UniRule"/>
</dbReference>
<dbReference type="GO" id="GO:0032299">
    <property type="term" value="C:ribonuclease H2 complex"/>
    <property type="evidence" value="ECO:0007669"/>
    <property type="project" value="TreeGrafter"/>
</dbReference>
<dbReference type="PROSITE" id="PS51975">
    <property type="entry name" value="RNASE_H_2"/>
    <property type="match status" value="1"/>
</dbReference>
<feature type="domain" description="RNase H type-2" evidence="16">
    <location>
        <begin position="2"/>
        <end position="207"/>
    </location>
</feature>
<evidence type="ECO:0000313" key="18">
    <source>
        <dbReference type="EMBL" id="TDA39986.1"/>
    </source>
</evidence>
<evidence type="ECO:0000256" key="10">
    <source>
        <dbReference type="ARBA" id="ARBA00022723"/>
    </source>
</evidence>
<evidence type="ECO:0000256" key="8">
    <source>
        <dbReference type="ARBA" id="ARBA00022490"/>
    </source>
</evidence>
<reference evidence="18 20" key="1">
    <citation type="journal article" date="2019" name="Nat. Microbiol.">
        <title>Expanding anaerobic alkane metabolism in the domain of Archaea.</title>
        <authorList>
            <person name="Wang Y."/>
            <person name="Wegener G."/>
            <person name="Hou J."/>
            <person name="Wang F."/>
            <person name="Xiao X."/>
        </authorList>
    </citation>
    <scope>NUCLEOTIDE SEQUENCE [LARGE SCALE GENOMIC DNA]</scope>
    <source>
        <strain evidence="18">WYZ-LMO11</strain>
    </source>
</reference>
<dbReference type="CDD" id="cd07180">
    <property type="entry name" value="RNase_HII_archaea_like"/>
    <property type="match status" value="1"/>
</dbReference>
<dbReference type="HAMAP" id="MF_00052_A">
    <property type="entry name" value="RNase_HII_A"/>
    <property type="match status" value="1"/>
</dbReference>
<dbReference type="InterPro" id="IPR001352">
    <property type="entry name" value="RNase_HII/HIII"/>
</dbReference>
<feature type="binding site" evidence="13">
    <location>
        <position position="8"/>
    </location>
    <ligand>
        <name>a divalent metal cation</name>
        <dbReference type="ChEBI" id="CHEBI:60240"/>
    </ligand>
</feature>
<keyword evidence="12 13" id="KW-0378">Hydrolase</keyword>
<comment type="catalytic activity">
    <reaction evidence="1 13 15">
        <text>Endonucleolytic cleavage to 5'-phosphomonoester.</text>
        <dbReference type="EC" id="3.1.26.4"/>
    </reaction>
</comment>
<dbReference type="NCBIfam" id="TIGR00729">
    <property type="entry name" value="ribonuclease HII"/>
    <property type="match status" value="1"/>
</dbReference>
<dbReference type="InterPro" id="IPR012337">
    <property type="entry name" value="RNaseH-like_sf"/>
</dbReference>
<evidence type="ECO:0000256" key="2">
    <source>
        <dbReference type="ARBA" id="ARBA00001946"/>
    </source>
</evidence>
<evidence type="ECO:0000313" key="17">
    <source>
        <dbReference type="EMBL" id="RZN56327.1"/>
    </source>
</evidence>
<evidence type="ECO:0000256" key="7">
    <source>
        <dbReference type="ARBA" id="ARBA00019179"/>
    </source>
</evidence>
<keyword evidence="11 13" id="KW-0255">Endonuclease</keyword>
<comment type="cofactor">
    <cofactor evidence="2">
        <name>Mg(2+)</name>
        <dbReference type="ChEBI" id="CHEBI:18420"/>
    </cofactor>
</comment>
<dbReference type="InterPro" id="IPR004649">
    <property type="entry name" value="RNase_H2_suA"/>
</dbReference>
<keyword evidence="9 13" id="KW-0540">Nuclease</keyword>
<evidence type="ECO:0000256" key="11">
    <source>
        <dbReference type="ARBA" id="ARBA00022759"/>
    </source>
</evidence>
<accession>A0A523BGC9</accession>
<keyword evidence="8 13" id="KW-0963">Cytoplasm</keyword>
<evidence type="ECO:0000256" key="5">
    <source>
        <dbReference type="ARBA" id="ARBA00007383"/>
    </source>
</evidence>
<keyword evidence="10 13" id="KW-0479">Metal-binding</keyword>
<comment type="caution">
    <text evidence="13 14">Lacks conserved residue(s) required for the propagation of feature annotation.</text>
</comment>
<evidence type="ECO:0000256" key="14">
    <source>
        <dbReference type="PROSITE-ProRule" id="PRU01319"/>
    </source>
</evidence>
<dbReference type="GO" id="GO:0043137">
    <property type="term" value="P:DNA replication, removal of RNA primer"/>
    <property type="evidence" value="ECO:0007669"/>
    <property type="project" value="TreeGrafter"/>
</dbReference>
<dbReference type="Proteomes" id="UP000317265">
    <property type="component" value="Unassembled WGS sequence"/>
</dbReference>
<dbReference type="Gene3D" id="3.30.420.10">
    <property type="entry name" value="Ribonuclease H-like superfamily/Ribonuclease H"/>
    <property type="match status" value="1"/>
</dbReference>
<comment type="cofactor">
    <cofactor evidence="13">
        <name>Mn(2+)</name>
        <dbReference type="ChEBI" id="CHEBI:29035"/>
    </cofactor>
    <cofactor evidence="13">
        <name>Mg(2+)</name>
        <dbReference type="ChEBI" id="CHEBI:18420"/>
    </cofactor>
    <text evidence="13">Manganese or magnesium. Binds 1 divalent metal ion per monomer in the absence of substrate. May bind a second metal ion after substrate binding.</text>
</comment>
<comment type="function">
    <text evidence="3 13 15">Endonuclease that specifically degrades the RNA of RNA-DNA hybrids.</text>
</comment>
<dbReference type="PANTHER" id="PTHR10954">
    <property type="entry name" value="RIBONUCLEASE H2 SUBUNIT A"/>
    <property type="match status" value="1"/>
</dbReference>
<evidence type="ECO:0000313" key="20">
    <source>
        <dbReference type="Proteomes" id="UP000317265"/>
    </source>
</evidence>
<evidence type="ECO:0000256" key="9">
    <source>
        <dbReference type="ARBA" id="ARBA00022722"/>
    </source>
</evidence>
<comment type="caution">
    <text evidence="18">The sequence shown here is derived from an EMBL/GenBank/DDBJ whole genome shotgun (WGS) entry which is preliminary data.</text>
</comment>
<reference evidence="17 19" key="2">
    <citation type="journal article" date="2019" name="Nat. Microbiol.">
        <title>Wide diversity of methane and short-chain alkane metabolisms in uncultured archaea.</title>
        <authorList>
            <person name="Borrel G."/>
            <person name="Adam P.S."/>
            <person name="McKay L.J."/>
            <person name="Chen L.X."/>
            <person name="Sierra-Garcia I.N."/>
            <person name="Sieber C.M."/>
            <person name="Letourneur Q."/>
            <person name="Ghozlane A."/>
            <person name="Andersen G.L."/>
            <person name="Li W.J."/>
            <person name="Hallam S.J."/>
            <person name="Muyzer G."/>
            <person name="de Oliveira V.M."/>
            <person name="Inskeep W.P."/>
            <person name="Banfield J.F."/>
            <person name="Gribaldo S."/>
        </authorList>
    </citation>
    <scope>NUCLEOTIDE SEQUENCE [LARGE SCALE GENOMIC DNA]</scope>
    <source>
        <strain evidence="17">Verst-YHS</strain>
    </source>
</reference>
<evidence type="ECO:0000256" key="12">
    <source>
        <dbReference type="ARBA" id="ARBA00022801"/>
    </source>
</evidence>
<evidence type="ECO:0000313" key="19">
    <source>
        <dbReference type="Proteomes" id="UP000316080"/>
    </source>
</evidence>
<dbReference type="AlphaFoldDB" id="A0A523BGC9"/>
<dbReference type="Proteomes" id="UP000316080">
    <property type="component" value="Unassembled WGS sequence"/>
</dbReference>
<evidence type="ECO:0000256" key="13">
    <source>
        <dbReference type="HAMAP-Rule" id="MF_00052"/>
    </source>
</evidence>
<dbReference type="GO" id="GO:0006298">
    <property type="term" value="P:mismatch repair"/>
    <property type="evidence" value="ECO:0007669"/>
    <property type="project" value="TreeGrafter"/>
</dbReference>
<sequence length="207" mass="23361">MSIIAGIDEAGRGSVIGPMVIAGIIIEDINTILNIGVKDSKKLSPRKRELLLKKIIDNIKGYHIEVIDAEVIDRKRKYETLNDIEAEAMINIIEKLRPDIVQIGSPQNNAKSFIEKITRKVKNIEIISVYHAEDVFPTVAAASILAKVTRDRIIEKLKKDFGDFGSGYPSDKKTINFIMNSIKNGQIPNIIRKSWKTFSNLLSYYNY</sequence>
<gene>
    <name evidence="13" type="primary">rnhB</name>
    <name evidence="18" type="ORF">DSO09_01265</name>
    <name evidence="17" type="ORF">EF809_02845</name>
</gene>
<dbReference type="Gene3D" id="1.10.10.460">
    <property type="entry name" value="Ribonuclease hii. Domain 2"/>
    <property type="match status" value="1"/>
</dbReference>
<dbReference type="InterPro" id="IPR023160">
    <property type="entry name" value="RNase_HII_hlx-loop-hlx_cap_dom"/>
</dbReference>
<feature type="binding site" evidence="13">
    <location>
        <position position="9"/>
    </location>
    <ligand>
        <name>a divalent metal cation</name>
        <dbReference type="ChEBI" id="CHEBI:60240"/>
    </ligand>
</feature>
<dbReference type="GO" id="GO:0004523">
    <property type="term" value="F:RNA-DNA hybrid ribonuclease activity"/>
    <property type="evidence" value="ECO:0007669"/>
    <property type="project" value="UniProtKB-UniRule"/>
</dbReference>
<evidence type="ECO:0000256" key="1">
    <source>
        <dbReference type="ARBA" id="ARBA00000077"/>
    </source>
</evidence>
<dbReference type="InterPro" id="IPR024567">
    <property type="entry name" value="RNase_HII/HIII_dom"/>
</dbReference>
<dbReference type="EMBL" id="QNVI01000016">
    <property type="protein sequence ID" value="TDA39986.1"/>
    <property type="molecule type" value="Genomic_DNA"/>
</dbReference>
<evidence type="ECO:0000259" key="16">
    <source>
        <dbReference type="PROSITE" id="PS51975"/>
    </source>
</evidence>
<dbReference type="SUPFAM" id="SSF53098">
    <property type="entry name" value="Ribonuclease H-like"/>
    <property type="match status" value="1"/>
</dbReference>
<name>A0A523BGC9_9CREN</name>
<evidence type="ECO:0000256" key="3">
    <source>
        <dbReference type="ARBA" id="ARBA00004065"/>
    </source>
</evidence>